<evidence type="ECO:0000256" key="4">
    <source>
        <dbReference type="ARBA" id="ARBA00022764"/>
    </source>
</evidence>
<dbReference type="PANTHER" id="PTHR34218:SF3">
    <property type="entry name" value="ACYL-HOMOSERINE LACTONE ACYLASE PVDQ"/>
    <property type="match status" value="1"/>
</dbReference>
<dbReference type="GO" id="GO:0017000">
    <property type="term" value="P:antibiotic biosynthetic process"/>
    <property type="evidence" value="ECO:0007669"/>
    <property type="project" value="InterPro"/>
</dbReference>
<dbReference type="Gene3D" id="1.10.1400.10">
    <property type="match status" value="1"/>
</dbReference>
<evidence type="ECO:0000256" key="7">
    <source>
        <dbReference type="PIRSR" id="PIRSR001227-1"/>
    </source>
</evidence>
<dbReference type="GO" id="GO:0016811">
    <property type="term" value="F:hydrolase activity, acting on carbon-nitrogen (but not peptide) bonds, in linear amides"/>
    <property type="evidence" value="ECO:0007669"/>
    <property type="project" value="InterPro"/>
</dbReference>
<name>A0A7D5HNG6_9PSED</name>
<dbReference type="CDD" id="cd01936">
    <property type="entry name" value="Ntn_CA"/>
    <property type="match status" value="1"/>
</dbReference>
<dbReference type="InterPro" id="IPR014395">
    <property type="entry name" value="Pen/GL7ACA/AHL_acylase"/>
</dbReference>
<evidence type="ECO:0000256" key="5">
    <source>
        <dbReference type="ARBA" id="ARBA00022801"/>
    </source>
</evidence>
<keyword evidence="6" id="KW-0865">Zymogen</keyword>
<dbReference type="AlphaFoldDB" id="A0A7D5HNG6"/>
<comment type="subcellular location">
    <subcellularLocation>
        <location evidence="1">Periplasm</location>
    </subcellularLocation>
</comment>
<dbReference type="EMBL" id="CP056030">
    <property type="protein sequence ID" value="QKZ04408.1"/>
    <property type="molecule type" value="Genomic_DNA"/>
</dbReference>
<dbReference type="InterPro" id="IPR029055">
    <property type="entry name" value="Ntn_hydrolases_N"/>
</dbReference>
<feature type="active site" description="Nucleophile" evidence="7">
    <location>
        <position position="216"/>
    </location>
</feature>
<keyword evidence="3 8" id="KW-0732">Signal</keyword>
<feature type="chain" id="PRO_5028956021" evidence="8">
    <location>
        <begin position="24"/>
        <end position="760"/>
    </location>
</feature>
<gene>
    <name evidence="9" type="ORF">HWQ56_11675</name>
</gene>
<feature type="signal peptide" evidence="8">
    <location>
        <begin position="1"/>
        <end position="23"/>
    </location>
</feature>
<keyword evidence="5" id="KW-0378">Hydrolase</keyword>
<dbReference type="Gene3D" id="1.10.439.10">
    <property type="entry name" value="Penicillin Amidohydrolase, domain 1"/>
    <property type="match status" value="1"/>
</dbReference>
<evidence type="ECO:0000256" key="8">
    <source>
        <dbReference type="SAM" id="SignalP"/>
    </source>
</evidence>
<protein>
    <submittedName>
        <fullName evidence="9">Acylase</fullName>
    </submittedName>
</protein>
<dbReference type="PANTHER" id="PTHR34218">
    <property type="entry name" value="PEPTIDASE S45 PENICILLIN AMIDASE"/>
    <property type="match status" value="1"/>
</dbReference>
<evidence type="ECO:0000256" key="6">
    <source>
        <dbReference type="ARBA" id="ARBA00023145"/>
    </source>
</evidence>
<dbReference type="InterPro" id="IPR043147">
    <property type="entry name" value="Penicillin_amidase_A-knob"/>
</dbReference>
<reference evidence="9 10" key="1">
    <citation type="submission" date="2020-06" db="EMBL/GenBank/DDBJ databases">
        <title>Pseudomonas eucalypticola sp. nov., an endophyte of Eucalyptus dunnii leaves with biocontrol ability of eucalyptus leaf blight.</title>
        <authorList>
            <person name="Liu Y."/>
            <person name="Song Z."/>
            <person name="Zeng H."/>
            <person name="Lu M."/>
            <person name="Wang X."/>
            <person name="Lian X."/>
            <person name="Zhang Q."/>
        </authorList>
    </citation>
    <scope>NUCLEOTIDE SEQUENCE [LARGE SCALE GENOMIC DNA]</scope>
    <source>
        <strain evidence="9 10">NP-1</strain>
    </source>
</reference>
<organism evidence="9 10">
    <name type="scientific">Pseudomonas eucalypticola</name>
    <dbReference type="NCBI Taxonomy" id="2599595"/>
    <lineage>
        <taxon>Bacteria</taxon>
        <taxon>Pseudomonadati</taxon>
        <taxon>Pseudomonadota</taxon>
        <taxon>Gammaproteobacteria</taxon>
        <taxon>Pseudomonadales</taxon>
        <taxon>Pseudomonadaceae</taxon>
        <taxon>Pseudomonas</taxon>
    </lineage>
</organism>
<dbReference type="KEGG" id="pez:HWQ56_11675"/>
<dbReference type="Proteomes" id="UP000509568">
    <property type="component" value="Chromosome"/>
</dbReference>
<dbReference type="PIRSF" id="PIRSF001227">
    <property type="entry name" value="Pen_acylase"/>
    <property type="match status" value="1"/>
</dbReference>
<dbReference type="RefSeq" id="WP_176570575.1">
    <property type="nucleotide sequence ID" value="NZ_CP056030.1"/>
</dbReference>
<evidence type="ECO:0000313" key="9">
    <source>
        <dbReference type="EMBL" id="QKZ04408.1"/>
    </source>
</evidence>
<dbReference type="Gene3D" id="2.30.120.10">
    <property type="match status" value="1"/>
</dbReference>
<evidence type="ECO:0000313" key="10">
    <source>
        <dbReference type="Proteomes" id="UP000509568"/>
    </source>
</evidence>
<keyword evidence="4" id="KW-0574">Periplasm</keyword>
<sequence>MHSFSIQSAAWAACCLLAGTAYAADPAPVAQLSWTSLGVPHIQASDDHGLGEGIGYAYARDNLCLLEDEVLTASGERARYQGRAGTSSSGLDNLTSDIFFQWLNGPEAVQAFWRAQPPAMQQRIAGYVAGVNRYLAQTPTAQQPEQCRNAGWLRPLANDDVIRLVRRMLVEGGVGRFAKALVAAAPPGAAGPQAANPQAAAQALAQLQTFANTRGSNAIAVGGARSDNGKGLLLGNPHFPWTGGLRFYQMHLTIPGQLDVMGAALPGLPLVNIGFNQHLAWTHTVDQSSHFTLHRLTLTDAGKAYLVDGQPQALRKQTLSVRVREADGRLVTVNHDVYRSRFGPLVTLPGLMPWDASHAYALQDANLGNDRILAQWDAINRASSVRQLQQAVADHQGIPWVNTLAVDDTGQSLYMNASVVPNIPLAQLAQCADPALVKAGLPGLDGSRSACDWQNDGGAQQPGIVAARHLPQLLRNDVLQNSNDSAWMTQPSAPLVGFSPLISRSDRPLGLRARFALDQLQRLGDRPVTPAFLQGLVTGNRVYLADLVLDDVLAFCKARGDATTASACAGLIAWDRRAQLDSGVGMLYFQLTLAGLQTGQDWRVPFSPTDPVHTPAGIAWQNPDVAARLKQALATASAQVAKAGVAAETRWGQLQGVQRGSQRIAIPGGDGKLGVYDAMTTRRHGLQFEVDGGSSYIQLVGFGPDGPVARGLLAFSQSSNPASPHFKDQTLLFSAQQWQPLPFTPAQIAADGEHEVLQLR</sequence>
<evidence type="ECO:0000256" key="1">
    <source>
        <dbReference type="ARBA" id="ARBA00004418"/>
    </source>
</evidence>
<dbReference type="Gene3D" id="3.60.20.10">
    <property type="entry name" value="Glutamine Phosphoribosylpyrophosphate, subunit 1, domain 1"/>
    <property type="match status" value="1"/>
</dbReference>
<accession>A0A7D5HNG6</accession>
<dbReference type="GO" id="GO:0042597">
    <property type="term" value="C:periplasmic space"/>
    <property type="evidence" value="ECO:0007669"/>
    <property type="project" value="UniProtKB-SubCell"/>
</dbReference>
<proteinExistence type="inferred from homology"/>
<dbReference type="InterPro" id="IPR023343">
    <property type="entry name" value="Penicillin_amidase_dom1"/>
</dbReference>
<keyword evidence="10" id="KW-1185">Reference proteome</keyword>
<dbReference type="SUPFAM" id="SSF56235">
    <property type="entry name" value="N-terminal nucleophile aminohydrolases (Ntn hydrolases)"/>
    <property type="match status" value="1"/>
</dbReference>
<dbReference type="InterPro" id="IPR043146">
    <property type="entry name" value="Penicillin_amidase_N_B-knob"/>
</dbReference>
<evidence type="ECO:0000256" key="3">
    <source>
        <dbReference type="ARBA" id="ARBA00022729"/>
    </source>
</evidence>
<comment type="similarity">
    <text evidence="2">Belongs to the peptidase S45 family.</text>
</comment>
<dbReference type="InterPro" id="IPR002692">
    <property type="entry name" value="S45"/>
</dbReference>
<evidence type="ECO:0000256" key="2">
    <source>
        <dbReference type="ARBA" id="ARBA00006586"/>
    </source>
</evidence>
<dbReference type="Pfam" id="PF01804">
    <property type="entry name" value="Penicil_amidase"/>
    <property type="match status" value="1"/>
</dbReference>